<dbReference type="Gene3D" id="1.20.80.10">
    <property type="match status" value="1"/>
</dbReference>
<dbReference type="KEGG" id="ksn:43587538"/>
<keyword evidence="1" id="KW-0677">Repeat</keyword>
<feature type="repeat" description="ANK" evidence="3">
    <location>
        <begin position="213"/>
        <end position="245"/>
    </location>
</feature>
<dbReference type="GO" id="GO:0000062">
    <property type="term" value="F:fatty-acyl-CoA binding"/>
    <property type="evidence" value="ECO:0007669"/>
    <property type="project" value="InterPro"/>
</dbReference>
<dbReference type="InterPro" id="IPR036770">
    <property type="entry name" value="Ankyrin_rpt-contain_sf"/>
</dbReference>
<dbReference type="Pfam" id="PF12796">
    <property type="entry name" value="Ank_2"/>
    <property type="match status" value="1"/>
</dbReference>
<evidence type="ECO:0000259" key="5">
    <source>
        <dbReference type="PROSITE" id="PS51228"/>
    </source>
</evidence>
<dbReference type="PROSITE" id="PS51228">
    <property type="entry name" value="ACB_2"/>
    <property type="match status" value="1"/>
</dbReference>
<dbReference type="InterPro" id="IPR000582">
    <property type="entry name" value="Acyl-CoA-binding_protein"/>
</dbReference>
<evidence type="ECO:0000313" key="7">
    <source>
        <dbReference type="Proteomes" id="UP000322225"/>
    </source>
</evidence>
<dbReference type="PROSITE" id="PS50088">
    <property type="entry name" value="ANK_REPEAT"/>
    <property type="match status" value="1"/>
</dbReference>
<proteinExistence type="predicted"/>
<feature type="compositionally biased region" description="Acidic residues" evidence="4">
    <location>
        <begin position="167"/>
        <end position="180"/>
    </location>
</feature>
<dbReference type="SUPFAM" id="SSF48403">
    <property type="entry name" value="Ankyrin repeat"/>
    <property type="match status" value="1"/>
</dbReference>
<keyword evidence="2 3" id="KW-0040">ANK repeat</keyword>
<dbReference type="PANTHER" id="PTHR24171:SF9">
    <property type="entry name" value="ANKYRIN REPEAT DOMAIN-CONTAINING PROTEIN 39"/>
    <property type="match status" value="1"/>
</dbReference>
<dbReference type="Gene3D" id="1.25.40.20">
    <property type="entry name" value="Ankyrin repeat-containing domain"/>
    <property type="match status" value="1"/>
</dbReference>
<dbReference type="OrthoDB" id="341259at2759"/>
<dbReference type="Proteomes" id="UP000322225">
    <property type="component" value="Chromosome 10"/>
</dbReference>
<evidence type="ECO:0000313" key="6">
    <source>
        <dbReference type="EMBL" id="WWD21036.1"/>
    </source>
</evidence>
<dbReference type="InterPro" id="IPR035984">
    <property type="entry name" value="Acyl-CoA-binding_sf"/>
</dbReference>
<dbReference type="Pfam" id="PF00887">
    <property type="entry name" value="ACBP"/>
    <property type="match status" value="1"/>
</dbReference>
<evidence type="ECO:0000256" key="2">
    <source>
        <dbReference type="ARBA" id="ARBA00023043"/>
    </source>
</evidence>
<accession>A0A5M6C7A9</accession>
<evidence type="ECO:0000256" key="3">
    <source>
        <dbReference type="PROSITE-ProRule" id="PRU00023"/>
    </source>
</evidence>
<protein>
    <recommendedName>
        <fullName evidence="5">ACB domain-containing protein</fullName>
    </recommendedName>
</protein>
<evidence type="ECO:0000256" key="4">
    <source>
        <dbReference type="SAM" id="MobiDB-lite"/>
    </source>
</evidence>
<dbReference type="SUPFAM" id="SSF47027">
    <property type="entry name" value="Acyl-CoA binding protein"/>
    <property type="match status" value="1"/>
</dbReference>
<dbReference type="InterPro" id="IPR002110">
    <property type="entry name" value="Ankyrin_rpt"/>
</dbReference>
<feature type="compositionally biased region" description="Acidic residues" evidence="4">
    <location>
        <begin position="119"/>
        <end position="131"/>
    </location>
</feature>
<gene>
    <name evidence="6" type="ORF">CI109_105517</name>
</gene>
<feature type="region of interest" description="Disordered" evidence="4">
    <location>
        <begin position="119"/>
        <end position="180"/>
    </location>
</feature>
<dbReference type="PROSITE" id="PS50297">
    <property type="entry name" value="ANK_REP_REGION"/>
    <property type="match status" value="1"/>
</dbReference>
<dbReference type="PANTHER" id="PTHR24171">
    <property type="entry name" value="ANKYRIN REPEAT DOMAIN-CONTAINING PROTEIN 39-RELATED"/>
    <property type="match status" value="1"/>
</dbReference>
<dbReference type="InterPro" id="IPR014352">
    <property type="entry name" value="FERM/acyl-CoA-bd_prot_sf"/>
</dbReference>
<dbReference type="GeneID" id="43587538"/>
<organism evidence="6 7">
    <name type="scientific">Kwoniella shandongensis</name>
    <dbReference type="NCBI Taxonomy" id="1734106"/>
    <lineage>
        <taxon>Eukaryota</taxon>
        <taxon>Fungi</taxon>
        <taxon>Dikarya</taxon>
        <taxon>Basidiomycota</taxon>
        <taxon>Agaricomycotina</taxon>
        <taxon>Tremellomycetes</taxon>
        <taxon>Tremellales</taxon>
        <taxon>Cryptococcaceae</taxon>
        <taxon>Kwoniella</taxon>
    </lineage>
</organism>
<dbReference type="EMBL" id="CP144060">
    <property type="protein sequence ID" value="WWD21036.1"/>
    <property type="molecule type" value="Genomic_DNA"/>
</dbReference>
<reference evidence="6" key="2">
    <citation type="submission" date="2024-01" db="EMBL/GenBank/DDBJ databases">
        <title>Comparative genomics of Cryptococcus and Kwoniella reveals pathogenesis evolution and contrasting modes of karyotype evolution via chromosome fusion or intercentromeric recombination.</title>
        <authorList>
            <person name="Coelho M.A."/>
            <person name="David-Palma M."/>
            <person name="Shea T."/>
            <person name="Bowers K."/>
            <person name="McGinley-Smith S."/>
            <person name="Mohammad A.W."/>
            <person name="Gnirke A."/>
            <person name="Yurkov A.M."/>
            <person name="Nowrousian M."/>
            <person name="Sun S."/>
            <person name="Cuomo C.A."/>
            <person name="Heitman J."/>
        </authorList>
    </citation>
    <scope>NUCLEOTIDE SEQUENCE</scope>
    <source>
        <strain evidence="6">CBS 12478</strain>
    </source>
</reference>
<dbReference type="SMART" id="SM00248">
    <property type="entry name" value="ANK"/>
    <property type="match status" value="2"/>
</dbReference>
<feature type="domain" description="ACB" evidence="5">
    <location>
        <begin position="13"/>
        <end position="112"/>
    </location>
</feature>
<dbReference type="AlphaFoldDB" id="A0A5M6C7A9"/>
<dbReference type="RefSeq" id="XP_031862273.1">
    <property type="nucleotide sequence ID" value="XM_032003415.1"/>
</dbReference>
<name>A0A5M6C7A9_9TREE</name>
<keyword evidence="7" id="KW-1185">Reference proteome</keyword>
<sequence>MSSSSSTPTATATQEQFDSAAGWLSGNPAAAGLSNEVKLELYGLYKYVTSDEPPPRSRPSIFYPTLRAKYDSFVSVHTHYSTLLNTTIAETKSQARGRYVNIARGVGWTGEVEEEIDLEKLDDESGSEAEEGPASGDGGVQGKDKGKGKATNAENAWRSVSVMAEQGDIEGEEDGDEEDELSPIHEAVISDAIDEVKRLLAQDPALINARDDFGYTPLHLAADRGYPEITRLLLLHGADKEAKDEDDQTPLMLAEISSRDDIIAILRGT</sequence>
<evidence type="ECO:0000256" key="1">
    <source>
        <dbReference type="ARBA" id="ARBA00022737"/>
    </source>
</evidence>
<reference evidence="6" key="1">
    <citation type="submission" date="2017-08" db="EMBL/GenBank/DDBJ databases">
        <authorList>
            <person name="Cuomo C."/>
            <person name="Billmyre B."/>
            <person name="Heitman J."/>
        </authorList>
    </citation>
    <scope>NUCLEOTIDE SEQUENCE</scope>
    <source>
        <strain evidence="6">CBS 12478</strain>
    </source>
</reference>